<evidence type="ECO:0008006" key="6">
    <source>
        <dbReference type="Google" id="ProtNLM"/>
    </source>
</evidence>
<feature type="compositionally biased region" description="Basic and acidic residues" evidence="1">
    <location>
        <begin position="405"/>
        <end position="420"/>
    </location>
</feature>
<feature type="compositionally biased region" description="Basic and acidic residues" evidence="1">
    <location>
        <begin position="287"/>
        <end position="304"/>
    </location>
</feature>
<dbReference type="Proteomes" id="UP000835052">
    <property type="component" value="Unassembled WGS sequence"/>
</dbReference>
<evidence type="ECO:0000256" key="1">
    <source>
        <dbReference type="SAM" id="MobiDB-lite"/>
    </source>
</evidence>
<organism evidence="4 5">
    <name type="scientific">Caenorhabditis auriculariae</name>
    <dbReference type="NCBI Taxonomy" id="2777116"/>
    <lineage>
        <taxon>Eukaryota</taxon>
        <taxon>Metazoa</taxon>
        <taxon>Ecdysozoa</taxon>
        <taxon>Nematoda</taxon>
        <taxon>Chromadorea</taxon>
        <taxon>Rhabditida</taxon>
        <taxon>Rhabditina</taxon>
        <taxon>Rhabditomorpha</taxon>
        <taxon>Rhabditoidea</taxon>
        <taxon>Rhabditidae</taxon>
        <taxon>Peloderinae</taxon>
        <taxon>Caenorhabditis</taxon>
    </lineage>
</organism>
<reference evidence="4" key="1">
    <citation type="submission" date="2020-10" db="EMBL/GenBank/DDBJ databases">
        <authorList>
            <person name="Kikuchi T."/>
        </authorList>
    </citation>
    <scope>NUCLEOTIDE SEQUENCE</scope>
    <source>
        <strain evidence="4">NKZ352</strain>
    </source>
</reference>
<feature type="transmembrane region" description="Helical" evidence="2">
    <location>
        <begin position="223"/>
        <end position="245"/>
    </location>
</feature>
<dbReference type="AlphaFoldDB" id="A0A8S1HKA1"/>
<name>A0A8S1HKA1_9PELO</name>
<sequence>MRTIFLLLLMTAMFMSARSPMPKPSVADKCCGVIISIKNNGSLSSIPKTCLNTTCTEKKIELHDFFTNLPIFTNSTNSTNSTNVTNSTNSKKPTEKLLNNFVVASLIYIENSHSNLSIFENLERIETNVSDQVIIKIKNASLSSTSFAKLEKIHVGKLKKYCNKKVKIFEYSKDLNKKVVQNIEKAVNKTLSHCPDNFFYGDEKKTGTALLGGMGEGGTGFVVLLYAGLALFIIVPSAFLIWMYINNKNRKARVQELPPPVVVEDTIGQDEINTNTMLISQMTAAMNEERLREEQSKDVTRQGEAEEQPTQPSKEDMKSTTKKKSKDGKKLDDTSKKVKTAKEKKDGKTIKENKRKKNSKEVTTKSAERMKKNSKEATKSSERKRKKNSKPKDATKSSERKKKNSKEVTAKSEERKKNSKESIANSAERKKNSNGSTANSAERKKNSKDNTVKSVERKTKPSVEAVPKKEEAPENPKEVSVDNSKEADKTVEP</sequence>
<protein>
    <recommendedName>
        <fullName evidence="6">Receptor L-domain domain-containing protein</fullName>
    </recommendedName>
</protein>
<proteinExistence type="predicted"/>
<feature type="signal peptide" evidence="3">
    <location>
        <begin position="1"/>
        <end position="17"/>
    </location>
</feature>
<gene>
    <name evidence="4" type="ORF">CAUJ_LOCUS11401</name>
</gene>
<keyword evidence="2" id="KW-0472">Membrane</keyword>
<feature type="compositionally biased region" description="Basic and acidic residues" evidence="1">
    <location>
        <begin position="328"/>
        <end position="352"/>
    </location>
</feature>
<keyword evidence="5" id="KW-1185">Reference proteome</keyword>
<evidence type="ECO:0000313" key="5">
    <source>
        <dbReference type="Proteomes" id="UP000835052"/>
    </source>
</evidence>
<keyword evidence="2" id="KW-1133">Transmembrane helix</keyword>
<feature type="compositionally biased region" description="Basic and acidic residues" evidence="1">
    <location>
        <begin position="441"/>
        <end position="493"/>
    </location>
</feature>
<evidence type="ECO:0000313" key="4">
    <source>
        <dbReference type="EMBL" id="CAD6195482.1"/>
    </source>
</evidence>
<keyword evidence="2" id="KW-0812">Transmembrane</keyword>
<evidence type="ECO:0000256" key="3">
    <source>
        <dbReference type="SAM" id="SignalP"/>
    </source>
</evidence>
<comment type="caution">
    <text evidence="4">The sequence shown here is derived from an EMBL/GenBank/DDBJ whole genome shotgun (WGS) entry which is preliminary data.</text>
</comment>
<feature type="region of interest" description="Disordered" evidence="1">
    <location>
        <begin position="287"/>
        <end position="493"/>
    </location>
</feature>
<dbReference type="EMBL" id="CAJGYM010000056">
    <property type="protein sequence ID" value="CAD6195482.1"/>
    <property type="molecule type" value="Genomic_DNA"/>
</dbReference>
<keyword evidence="3" id="KW-0732">Signal</keyword>
<feature type="chain" id="PRO_5035845509" description="Receptor L-domain domain-containing protein" evidence="3">
    <location>
        <begin position="18"/>
        <end position="493"/>
    </location>
</feature>
<accession>A0A8S1HKA1</accession>
<evidence type="ECO:0000256" key="2">
    <source>
        <dbReference type="SAM" id="Phobius"/>
    </source>
</evidence>
<feature type="compositionally biased region" description="Basic and acidic residues" evidence="1">
    <location>
        <begin position="359"/>
        <end position="381"/>
    </location>
</feature>